<dbReference type="EMBL" id="AZTB01000017">
    <property type="protein sequence ID" value="KGG80686.1"/>
    <property type="molecule type" value="Genomic_DNA"/>
</dbReference>
<dbReference type="STRING" id="1156417.Y919_04750"/>
<evidence type="ECO:0000256" key="2">
    <source>
        <dbReference type="ARBA" id="ARBA00022801"/>
    </source>
</evidence>
<feature type="domain" description="Polymerase/histidinol phosphatase N-terminal" evidence="4">
    <location>
        <begin position="5"/>
        <end position="79"/>
    </location>
</feature>
<dbReference type="InterPro" id="IPR016195">
    <property type="entry name" value="Pol/histidinol_Pase-like"/>
</dbReference>
<dbReference type="GO" id="GO:0042578">
    <property type="term" value="F:phosphoric ester hydrolase activity"/>
    <property type="evidence" value="ECO:0007669"/>
    <property type="project" value="TreeGrafter"/>
</dbReference>
<dbReference type="PANTHER" id="PTHR36928:SF1">
    <property type="entry name" value="PHOSPHATASE YCDX-RELATED"/>
    <property type="match status" value="1"/>
</dbReference>
<dbReference type="SUPFAM" id="SSF89550">
    <property type="entry name" value="PHP domain-like"/>
    <property type="match status" value="1"/>
</dbReference>
<keyword evidence="1" id="KW-0479">Metal-binding</keyword>
<dbReference type="NCBIfam" id="NF006702">
    <property type="entry name" value="PRK09248.1"/>
    <property type="match status" value="1"/>
</dbReference>
<reference evidence="5 6" key="1">
    <citation type="submission" date="2013-12" db="EMBL/GenBank/DDBJ databases">
        <title>Draft genome sequence of Caloranaerobacter sp. H53214.</title>
        <authorList>
            <person name="Jiang L.J."/>
            <person name="Shao Z.Z."/>
            <person name="Long M.N."/>
        </authorList>
    </citation>
    <scope>NUCLEOTIDE SEQUENCE [LARGE SCALE GENOMIC DNA]</scope>
    <source>
        <strain evidence="5 6">H53214</strain>
    </source>
</reference>
<accession>A0A096DN40</accession>
<evidence type="ECO:0000313" key="5">
    <source>
        <dbReference type="EMBL" id="KGG80686.1"/>
    </source>
</evidence>
<dbReference type="InterPro" id="IPR050243">
    <property type="entry name" value="PHP_phosphatase"/>
</dbReference>
<dbReference type="InterPro" id="IPR003141">
    <property type="entry name" value="Pol/His_phosphatase_N"/>
</dbReference>
<dbReference type="SMART" id="SM00481">
    <property type="entry name" value="POLIIIAc"/>
    <property type="match status" value="1"/>
</dbReference>
<comment type="caution">
    <text evidence="5">The sequence shown here is derived from an EMBL/GenBank/DDBJ whole genome shotgun (WGS) entry which is preliminary data.</text>
</comment>
<dbReference type="HAMAP" id="MF_01561">
    <property type="entry name" value="YcdX_phosphat"/>
    <property type="match status" value="1"/>
</dbReference>
<dbReference type="InterPro" id="IPR023710">
    <property type="entry name" value="Phosphatase_YcdX_put"/>
</dbReference>
<dbReference type="AlphaFoldDB" id="A0A096DN40"/>
<dbReference type="PANTHER" id="PTHR36928">
    <property type="entry name" value="PHOSPHATASE YCDX-RELATED"/>
    <property type="match status" value="1"/>
</dbReference>
<proteinExistence type="inferred from homology"/>
<gene>
    <name evidence="5" type="ORF">Y919_04750</name>
</gene>
<dbReference type="CDD" id="cd07437">
    <property type="entry name" value="PHP_HisPPase_Ycdx_like"/>
    <property type="match status" value="1"/>
</dbReference>
<evidence type="ECO:0000313" key="6">
    <source>
        <dbReference type="Proteomes" id="UP000029622"/>
    </source>
</evidence>
<dbReference type="RefSeq" id="WP_035162906.1">
    <property type="nucleotide sequence ID" value="NZ_AZTB01000017.1"/>
</dbReference>
<keyword evidence="2 5" id="KW-0378">Hydrolase</keyword>
<dbReference type="Gene3D" id="3.20.20.140">
    <property type="entry name" value="Metal-dependent hydrolases"/>
    <property type="match status" value="1"/>
</dbReference>
<sequence length="249" mass="27799">MKFFVDTHCHTVASGHAYSTVMEIAREANNKGLKLVGITDHGPNMPGGPHLFHIGNQKVIPEKIYGVEILKGVEANIIDYDGNLDVPEKYLSGLDLVLAGLHEPCIEPGNVEQNTNAIIKAMENKYVDIIVHPGNPAFPLDYEKVVLKARETGKLIEINNSSFLKSRKGSRDNCIKIAKLCKEYGVKIAIGSDSHIAFDVGRFEKAVEIFEMIDMPEELIINISAEKFKNFLKARGKKRFMESYIKPEM</sequence>
<keyword evidence="3" id="KW-0862">Zinc</keyword>
<dbReference type="InterPro" id="IPR004013">
    <property type="entry name" value="PHP_dom"/>
</dbReference>
<name>A0A096DN40_9FIRM</name>
<dbReference type="GO" id="GO:0008270">
    <property type="term" value="F:zinc ion binding"/>
    <property type="evidence" value="ECO:0007669"/>
    <property type="project" value="InterPro"/>
</dbReference>
<dbReference type="GO" id="GO:0005829">
    <property type="term" value="C:cytosol"/>
    <property type="evidence" value="ECO:0007669"/>
    <property type="project" value="TreeGrafter"/>
</dbReference>
<evidence type="ECO:0000256" key="1">
    <source>
        <dbReference type="ARBA" id="ARBA00022723"/>
    </source>
</evidence>
<evidence type="ECO:0000256" key="3">
    <source>
        <dbReference type="ARBA" id="ARBA00022833"/>
    </source>
</evidence>
<protein>
    <submittedName>
        <fullName evidence="5">Hydrolase</fullName>
    </submittedName>
</protein>
<evidence type="ECO:0000259" key="4">
    <source>
        <dbReference type="SMART" id="SM00481"/>
    </source>
</evidence>
<organism evidence="5 6">
    <name type="scientific">Caloranaerobacter azorensis H53214</name>
    <dbReference type="NCBI Taxonomy" id="1156417"/>
    <lineage>
        <taxon>Bacteria</taxon>
        <taxon>Bacillati</taxon>
        <taxon>Bacillota</taxon>
        <taxon>Tissierellia</taxon>
        <taxon>Tissierellales</taxon>
        <taxon>Thermohalobacteraceae</taxon>
        <taxon>Caloranaerobacter</taxon>
    </lineage>
</organism>
<dbReference type="Proteomes" id="UP000029622">
    <property type="component" value="Unassembled WGS sequence"/>
</dbReference>
<dbReference type="Pfam" id="PF02811">
    <property type="entry name" value="PHP"/>
    <property type="match status" value="1"/>
</dbReference>